<dbReference type="PROSITE" id="PS50928">
    <property type="entry name" value="ABC_TM1"/>
    <property type="match status" value="1"/>
</dbReference>
<keyword evidence="3" id="KW-1003">Cell membrane</keyword>
<evidence type="ECO:0000256" key="2">
    <source>
        <dbReference type="ARBA" id="ARBA00022448"/>
    </source>
</evidence>
<dbReference type="OrthoDB" id="147639at2"/>
<keyword evidence="6 7" id="KW-0472">Membrane</keyword>
<keyword evidence="2 7" id="KW-0813">Transport</keyword>
<evidence type="ECO:0000256" key="6">
    <source>
        <dbReference type="ARBA" id="ARBA00023136"/>
    </source>
</evidence>
<accession>A0A5C8I6F0</accession>
<dbReference type="RefSeq" id="WP_147894089.1">
    <property type="nucleotide sequence ID" value="NZ_BAAANR010000001.1"/>
</dbReference>
<feature type="transmembrane region" description="Helical" evidence="7">
    <location>
        <begin position="317"/>
        <end position="334"/>
    </location>
</feature>
<name>A0A5C8I6F0_9MICO</name>
<feature type="transmembrane region" description="Helical" evidence="7">
    <location>
        <begin position="380"/>
        <end position="398"/>
    </location>
</feature>
<dbReference type="EMBL" id="VRSV01000001">
    <property type="protein sequence ID" value="TXK13435.1"/>
    <property type="molecule type" value="Genomic_DNA"/>
</dbReference>
<evidence type="ECO:0000256" key="5">
    <source>
        <dbReference type="ARBA" id="ARBA00022989"/>
    </source>
</evidence>
<keyword evidence="5 7" id="KW-1133">Transmembrane helix</keyword>
<dbReference type="Proteomes" id="UP000321034">
    <property type="component" value="Unassembled WGS sequence"/>
</dbReference>
<evidence type="ECO:0000256" key="3">
    <source>
        <dbReference type="ARBA" id="ARBA00022475"/>
    </source>
</evidence>
<dbReference type="InterPro" id="IPR000515">
    <property type="entry name" value="MetI-like"/>
</dbReference>
<proteinExistence type="inferred from homology"/>
<dbReference type="CDD" id="cd06261">
    <property type="entry name" value="TM_PBP2"/>
    <property type="match status" value="1"/>
</dbReference>
<evidence type="ECO:0000256" key="7">
    <source>
        <dbReference type="RuleBase" id="RU363032"/>
    </source>
</evidence>
<gene>
    <name evidence="9" type="ORF">FVP77_08555</name>
</gene>
<dbReference type="PANTHER" id="PTHR43163:SF7">
    <property type="entry name" value="DIPEPTIDE-TRANSPORT INTEGRAL MEMBRANE PROTEIN ABC TRANSPORTER DPPB-RELATED"/>
    <property type="match status" value="1"/>
</dbReference>
<feature type="transmembrane region" description="Helical" evidence="7">
    <location>
        <begin position="261"/>
        <end position="279"/>
    </location>
</feature>
<feature type="transmembrane region" description="Helical" evidence="7">
    <location>
        <begin position="171"/>
        <end position="193"/>
    </location>
</feature>
<dbReference type="SUPFAM" id="SSF161098">
    <property type="entry name" value="MetI-like"/>
    <property type="match status" value="1"/>
</dbReference>
<dbReference type="GO" id="GO:0005886">
    <property type="term" value="C:plasma membrane"/>
    <property type="evidence" value="ECO:0007669"/>
    <property type="project" value="UniProtKB-SubCell"/>
</dbReference>
<reference evidence="9 10" key="1">
    <citation type="submission" date="2019-08" db="EMBL/GenBank/DDBJ databases">
        <authorList>
            <person name="Dong K."/>
        </authorList>
    </citation>
    <scope>NUCLEOTIDE SEQUENCE [LARGE SCALE GENOMIC DNA]</scope>
    <source>
        <strain evidence="9 10">JCM14558</strain>
    </source>
</reference>
<comment type="similarity">
    <text evidence="7">Belongs to the binding-protein-dependent transport system permease family.</text>
</comment>
<evidence type="ECO:0000313" key="10">
    <source>
        <dbReference type="Proteomes" id="UP000321034"/>
    </source>
</evidence>
<comment type="caution">
    <text evidence="9">The sequence shown here is derived from an EMBL/GenBank/DDBJ whole genome shotgun (WGS) entry which is preliminary data.</text>
</comment>
<dbReference type="Gene3D" id="1.10.3720.10">
    <property type="entry name" value="MetI-like"/>
    <property type="match status" value="1"/>
</dbReference>
<feature type="transmembrane region" description="Helical" evidence="7">
    <location>
        <begin position="236"/>
        <end position="254"/>
    </location>
</feature>
<protein>
    <submittedName>
        <fullName evidence="9">ABC transporter permease</fullName>
    </submittedName>
</protein>
<feature type="transmembrane region" description="Helical" evidence="7">
    <location>
        <begin position="481"/>
        <end position="506"/>
    </location>
</feature>
<dbReference type="AlphaFoldDB" id="A0A5C8I6F0"/>
<evidence type="ECO:0000313" key="9">
    <source>
        <dbReference type="EMBL" id="TXK13435.1"/>
    </source>
</evidence>
<feature type="transmembrane region" description="Helical" evidence="7">
    <location>
        <begin position="142"/>
        <end position="159"/>
    </location>
</feature>
<dbReference type="InterPro" id="IPR035906">
    <property type="entry name" value="MetI-like_sf"/>
</dbReference>
<organism evidence="9 10">
    <name type="scientific">Microbacterium hatanonis</name>
    <dbReference type="NCBI Taxonomy" id="404366"/>
    <lineage>
        <taxon>Bacteria</taxon>
        <taxon>Bacillati</taxon>
        <taxon>Actinomycetota</taxon>
        <taxon>Actinomycetes</taxon>
        <taxon>Micrococcales</taxon>
        <taxon>Microbacteriaceae</taxon>
        <taxon>Microbacterium</taxon>
    </lineage>
</organism>
<sequence>MVGFVLRRIAVSILVLLAASFIMYVLSANSGNPLEDLQGSNDPNRDQLIAARIAQLDLDVPPVLRYFLWLGGAAQCLIPFVGTCDLGTTISNAPVTAILPAAMVSTLQLVTVAFVVAIVLGVAVGIVTALRQYSGFDFGVTLVSFFLYSLPSFLIAVLLKEFMAIGFNDFLVSATSIPPLAIILITVISAVVWQAMIGGNVRRRLIVAAISGAATAALLIYFDLADWFRNPGFGPVGLFILIAGTVVLTTALIAGLENRRALIVAGINGAIAYISYFALQGLFDISSLGTLIILGIAALVVGIVTGLLLGGNDRGQAARIGAIVAFVTSSLVVLDRFMQSWPAYVNSPRIGGRPIATVGASTPGFTGDVWLSGIDSFTHLLLPTIALLLISFAGYTRYARSGLLEVMNQDYIRTARAKGLGERTVVMRHALRNMLIPIVTLIATDIGALLGGAVITERVFAISGMGQLFVSSILRTDVNPVMGYFLIIAVTAILFNFLADLAYAALDPRVRVAA</sequence>
<feature type="domain" description="ABC transmembrane type-1" evidence="8">
    <location>
        <begin position="103"/>
        <end position="499"/>
    </location>
</feature>
<dbReference type="PANTHER" id="PTHR43163">
    <property type="entry name" value="DIPEPTIDE TRANSPORT SYSTEM PERMEASE PROTEIN DPPB-RELATED"/>
    <property type="match status" value="1"/>
</dbReference>
<feature type="transmembrane region" description="Helical" evidence="7">
    <location>
        <begin position="285"/>
        <end position="310"/>
    </location>
</feature>
<feature type="transmembrane region" description="Helical" evidence="7">
    <location>
        <begin position="109"/>
        <end position="130"/>
    </location>
</feature>
<keyword evidence="10" id="KW-1185">Reference proteome</keyword>
<dbReference type="Pfam" id="PF00528">
    <property type="entry name" value="BPD_transp_1"/>
    <property type="match status" value="1"/>
</dbReference>
<feature type="transmembrane region" description="Helical" evidence="7">
    <location>
        <begin position="435"/>
        <end position="461"/>
    </location>
</feature>
<dbReference type="GO" id="GO:0055085">
    <property type="term" value="P:transmembrane transport"/>
    <property type="evidence" value="ECO:0007669"/>
    <property type="project" value="InterPro"/>
</dbReference>
<keyword evidence="4 7" id="KW-0812">Transmembrane</keyword>
<evidence type="ECO:0000256" key="1">
    <source>
        <dbReference type="ARBA" id="ARBA00004651"/>
    </source>
</evidence>
<feature type="transmembrane region" description="Helical" evidence="7">
    <location>
        <begin position="205"/>
        <end position="224"/>
    </location>
</feature>
<comment type="subcellular location">
    <subcellularLocation>
        <location evidence="1 7">Cell membrane</location>
        <topology evidence="1 7">Multi-pass membrane protein</topology>
    </subcellularLocation>
</comment>
<evidence type="ECO:0000259" key="8">
    <source>
        <dbReference type="PROSITE" id="PS50928"/>
    </source>
</evidence>
<evidence type="ECO:0000256" key="4">
    <source>
        <dbReference type="ARBA" id="ARBA00022692"/>
    </source>
</evidence>